<comment type="caution">
    <text evidence="6">The sequence shown here is derived from an EMBL/GenBank/DDBJ whole genome shotgun (WGS) entry which is preliminary data.</text>
</comment>
<name>A0AA37KNF6_9BACT</name>
<evidence type="ECO:0000313" key="7">
    <source>
        <dbReference type="Proteomes" id="UP001055105"/>
    </source>
</evidence>
<gene>
    <name evidence="6" type="ORF">CE91St16_01950</name>
</gene>
<evidence type="ECO:0000259" key="4">
    <source>
        <dbReference type="Pfam" id="PF00535"/>
    </source>
</evidence>
<sequence length="337" mass="38068">MPVAKIVILNWNGAEHLRRFLPSVVAAAPAGVEVVVADNGSTDDSLRVLATEFPSVGVLRLDANYGFAGGYNRALEQVRADYYLLLNSDIETPEGWLAPILDVLEREPDVAVVSPKLISWTDRTKFEYAGASGGFIDFLGYPFCRGRILRQVETDEGQYDDARDVFWVSGAAFCCRADVFHALGGFDADFFAHMEEIDLCWRMQLAGYRVRVVPQSRVYHLGGGTLTTDSPTKVFYNHRNNLAMLYKCSSSVQRVTVAVVRPALDLLAALSYLVQGRSDNFRAVFRAYRDFLRWHRDLSRKRKTIRQNRKGAAEEKIYRGSVVLRYLLGRRTFGRMM</sequence>
<evidence type="ECO:0000256" key="3">
    <source>
        <dbReference type="ARBA" id="ARBA00022679"/>
    </source>
</evidence>
<dbReference type="PANTHER" id="PTHR43179">
    <property type="entry name" value="RHAMNOSYLTRANSFERASE WBBL"/>
    <property type="match status" value="1"/>
</dbReference>
<dbReference type="AlphaFoldDB" id="A0AA37KNF6"/>
<dbReference type="Pfam" id="PF13632">
    <property type="entry name" value="Glyco_trans_2_3"/>
    <property type="match status" value="1"/>
</dbReference>
<feature type="domain" description="Glycosyltransferase 2-like" evidence="5">
    <location>
        <begin position="161"/>
        <end position="220"/>
    </location>
</feature>
<evidence type="ECO:0000256" key="2">
    <source>
        <dbReference type="ARBA" id="ARBA00022676"/>
    </source>
</evidence>
<dbReference type="Gene3D" id="3.90.550.10">
    <property type="entry name" value="Spore Coat Polysaccharide Biosynthesis Protein SpsA, Chain A"/>
    <property type="match status" value="1"/>
</dbReference>
<proteinExistence type="inferred from homology"/>
<dbReference type="Proteomes" id="UP001055105">
    <property type="component" value="Unassembled WGS sequence"/>
</dbReference>
<dbReference type="InterPro" id="IPR029044">
    <property type="entry name" value="Nucleotide-diphossugar_trans"/>
</dbReference>
<keyword evidence="3 6" id="KW-0808">Transferase</keyword>
<comment type="similarity">
    <text evidence="1">Belongs to the glycosyltransferase 2 family.</text>
</comment>
<reference evidence="6" key="1">
    <citation type="submission" date="2022-01" db="EMBL/GenBank/DDBJ databases">
        <title>Novel bile acid biosynthetic pathways are enriched in the microbiome of centenarians.</title>
        <authorList>
            <person name="Sato Y."/>
            <person name="Atarashi K."/>
            <person name="Plichta R.D."/>
            <person name="Arai Y."/>
            <person name="Sasajima S."/>
            <person name="Kearney M.S."/>
            <person name="Suda W."/>
            <person name="Takeshita K."/>
            <person name="Sasaki T."/>
            <person name="Okamoto S."/>
            <person name="Skelly N.A."/>
            <person name="Okamura Y."/>
            <person name="Vlamakis H."/>
            <person name="Li Y."/>
            <person name="Tanoue T."/>
            <person name="Takei H."/>
            <person name="Nittono H."/>
            <person name="Narushima S."/>
            <person name="Irie J."/>
            <person name="Itoh H."/>
            <person name="Moriya K."/>
            <person name="Sugiura Y."/>
            <person name="Suematsu M."/>
            <person name="Moritoki N."/>
            <person name="Shibata S."/>
            <person name="Littman R.D."/>
            <person name="Fischbach A.M."/>
            <person name="Uwamino Y."/>
            <person name="Inoue T."/>
            <person name="Honda A."/>
            <person name="Hattori M."/>
            <person name="Murai T."/>
            <person name="Xavier J.R."/>
            <person name="Hirose N."/>
            <person name="Honda K."/>
        </authorList>
    </citation>
    <scope>NUCLEOTIDE SEQUENCE</scope>
    <source>
        <strain evidence="6">CE91-St16</strain>
    </source>
</reference>
<evidence type="ECO:0000259" key="5">
    <source>
        <dbReference type="Pfam" id="PF13632"/>
    </source>
</evidence>
<accession>A0AA37KNF6</accession>
<dbReference type="GO" id="GO:0016757">
    <property type="term" value="F:glycosyltransferase activity"/>
    <property type="evidence" value="ECO:0007669"/>
    <property type="project" value="UniProtKB-KW"/>
</dbReference>
<evidence type="ECO:0000256" key="1">
    <source>
        <dbReference type="ARBA" id="ARBA00006739"/>
    </source>
</evidence>
<protein>
    <submittedName>
        <fullName evidence="6">Glycosyl transferase</fullName>
    </submittedName>
</protein>
<evidence type="ECO:0000313" key="6">
    <source>
        <dbReference type="EMBL" id="GKI17287.1"/>
    </source>
</evidence>
<dbReference type="EMBL" id="BQOL01000001">
    <property type="protein sequence ID" value="GKI17287.1"/>
    <property type="molecule type" value="Genomic_DNA"/>
</dbReference>
<dbReference type="InterPro" id="IPR001173">
    <property type="entry name" value="Glyco_trans_2-like"/>
</dbReference>
<dbReference type="PANTHER" id="PTHR43179:SF12">
    <property type="entry name" value="GALACTOFURANOSYLTRANSFERASE GLFT2"/>
    <property type="match status" value="1"/>
</dbReference>
<organism evidence="6 7">
    <name type="scientific">Alistipes finegoldii</name>
    <dbReference type="NCBI Taxonomy" id="214856"/>
    <lineage>
        <taxon>Bacteria</taxon>
        <taxon>Pseudomonadati</taxon>
        <taxon>Bacteroidota</taxon>
        <taxon>Bacteroidia</taxon>
        <taxon>Bacteroidales</taxon>
        <taxon>Rikenellaceae</taxon>
        <taxon>Alistipes</taxon>
    </lineage>
</organism>
<dbReference type="SUPFAM" id="SSF53448">
    <property type="entry name" value="Nucleotide-diphospho-sugar transferases"/>
    <property type="match status" value="1"/>
</dbReference>
<keyword evidence="2" id="KW-0328">Glycosyltransferase</keyword>
<dbReference type="RefSeq" id="WP_244075885.1">
    <property type="nucleotide sequence ID" value="NZ_AP025581.1"/>
</dbReference>
<dbReference type="CDD" id="cd04186">
    <property type="entry name" value="GT_2_like_c"/>
    <property type="match status" value="1"/>
</dbReference>
<feature type="domain" description="Glycosyltransferase 2-like" evidence="4">
    <location>
        <begin position="6"/>
        <end position="125"/>
    </location>
</feature>
<dbReference type="Pfam" id="PF00535">
    <property type="entry name" value="Glycos_transf_2"/>
    <property type="match status" value="1"/>
</dbReference>